<organism evidence="1 2">
    <name type="scientific">Crotalus adamanteus</name>
    <name type="common">Eastern diamondback rattlesnake</name>
    <dbReference type="NCBI Taxonomy" id="8729"/>
    <lineage>
        <taxon>Eukaryota</taxon>
        <taxon>Metazoa</taxon>
        <taxon>Chordata</taxon>
        <taxon>Craniata</taxon>
        <taxon>Vertebrata</taxon>
        <taxon>Euteleostomi</taxon>
        <taxon>Lepidosauria</taxon>
        <taxon>Squamata</taxon>
        <taxon>Bifurcata</taxon>
        <taxon>Unidentata</taxon>
        <taxon>Episquamata</taxon>
        <taxon>Toxicofera</taxon>
        <taxon>Serpentes</taxon>
        <taxon>Colubroidea</taxon>
        <taxon>Viperidae</taxon>
        <taxon>Crotalinae</taxon>
        <taxon>Crotalus</taxon>
    </lineage>
</organism>
<protein>
    <submittedName>
        <fullName evidence="1">NADH dehydrogenase</fullName>
    </submittedName>
</protein>
<reference evidence="1 2" key="1">
    <citation type="journal article" date="2024" name="Proc. Natl. Acad. Sci. U.S.A.">
        <title>The genetic regulatory architecture and epigenomic basis for age-related changes in rattlesnake venom.</title>
        <authorList>
            <person name="Hogan M.P."/>
            <person name="Holding M.L."/>
            <person name="Nystrom G.S."/>
            <person name="Colston T.J."/>
            <person name="Bartlett D.A."/>
            <person name="Mason A.J."/>
            <person name="Ellsworth S.A."/>
            <person name="Rautsaw R.M."/>
            <person name="Lawrence K.C."/>
            <person name="Strickland J.L."/>
            <person name="He B."/>
            <person name="Fraser P."/>
            <person name="Margres M.J."/>
            <person name="Gilbert D.M."/>
            <person name="Gibbs H.L."/>
            <person name="Parkinson C.L."/>
            <person name="Rokyta D.R."/>
        </authorList>
    </citation>
    <scope>NUCLEOTIDE SEQUENCE [LARGE SCALE GENOMIC DNA]</scope>
    <source>
        <strain evidence="1">DRR0105</strain>
    </source>
</reference>
<evidence type="ECO:0000313" key="1">
    <source>
        <dbReference type="EMBL" id="KAK9395528.1"/>
    </source>
</evidence>
<proteinExistence type="predicted"/>
<sequence>MHLCFHFFSCNIAMGELLCPLFHINEREHAITLPSSVSVAAGHLQYACLVDVYVFPFFIIVPVQDDGNMPDIPAHPCDKEGEQLEWLKK</sequence>
<dbReference type="Pfam" id="PF14987">
    <property type="entry name" value="NADHdh_A3"/>
    <property type="match status" value="1"/>
</dbReference>
<evidence type="ECO:0000313" key="2">
    <source>
        <dbReference type="Proteomes" id="UP001474421"/>
    </source>
</evidence>
<keyword evidence="2" id="KW-1185">Reference proteome</keyword>
<name>A0AAW1B0K4_CROAD</name>
<dbReference type="GO" id="GO:0005743">
    <property type="term" value="C:mitochondrial inner membrane"/>
    <property type="evidence" value="ECO:0007669"/>
    <property type="project" value="InterPro"/>
</dbReference>
<dbReference type="InterPro" id="IPR026626">
    <property type="entry name" value="NDUFA3"/>
</dbReference>
<dbReference type="AlphaFoldDB" id="A0AAW1B0K4"/>
<comment type="caution">
    <text evidence="1">The sequence shown here is derived from an EMBL/GenBank/DDBJ whole genome shotgun (WGS) entry which is preliminary data.</text>
</comment>
<accession>A0AAW1B0K4</accession>
<dbReference type="Proteomes" id="UP001474421">
    <property type="component" value="Unassembled WGS sequence"/>
</dbReference>
<gene>
    <name evidence="1" type="ORF">NXF25_018889</name>
</gene>
<dbReference type="GO" id="GO:0045271">
    <property type="term" value="C:respiratory chain complex I"/>
    <property type="evidence" value="ECO:0007669"/>
    <property type="project" value="InterPro"/>
</dbReference>
<dbReference type="EMBL" id="JAOTOJ010000009">
    <property type="protein sequence ID" value="KAK9395528.1"/>
    <property type="molecule type" value="Genomic_DNA"/>
</dbReference>